<accession>A0A378QD37</accession>
<sequence length="273" mass="30159">MKLIARKTLFLPRQNRSEHPINVTQKGATQKGTTQKGTTQKGTTQKDVTQKGASQNKPTWPNNLGWGWLILALTLTGCDKVKQIASQRNASVTASTTASTTAANPSINPTSQPTPVVYPINDWQQQTLANKVSIHDTEAMMLLLGQPITIDTQSLDYRSNLASKYSFAKTGEPYFNLLDSPMYIELQWYYASAHDNASVKNTSIQHAKTAFQLTQHWFGQDGSDIVAHMVQGQPIKNANYHGILVELARCDNYHCDLVVRKPTVTAKTAKKSG</sequence>
<dbReference type="GeneID" id="35778501"/>
<gene>
    <name evidence="2" type="ORF">NCTC10465_01914</name>
</gene>
<proteinExistence type="predicted"/>
<feature type="region of interest" description="Disordered" evidence="1">
    <location>
        <begin position="89"/>
        <end position="112"/>
    </location>
</feature>
<evidence type="ECO:0000256" key="1">
    <source>
        <dbReference type="SAM" id="MobiDB-lite"/>
    </source>
</evidence>
<feature type="region of interest" description="Disordered" evidence="1">
    <location>
        <begin position="11"/>
        <end position="59"/>
    </location>
</feature>
<keyword evidence="3" id="KW-1185">Reference proteome</keyword>
<organism evidence="2 3">
    <name type="scientific">Faucicola osloensis</name>
    <name type="common">Moraxella osloensis</name>
    <dbReference type="NCBI Taxonomy" id="34062"/>
    <lineage>
        <taxon>Bacteria</taxon>
        <taxon>Pseudomonadati</taxon>
        <taxon>Pseudomonadota</taxon>
        <taxon>Gammaproteobacteria</taxon>
        <taxon>Moraxellales</taxon>
        <taxon>Moraxellaceae</taxon>
        <taxon>Faucicola</taxon>
    </lineage>
</organism>
<protein>
    <submittedName>
        <fullName evidence="2">Uncharacterized protein</fullName>
    </submittedName>
</protein>
<name>A0A378QD37_FAUOS</name>
<dbReference type="RefSeq" id="WP_062333672.1">
    <property type="nucleotide sequence ID" value="NZ_CBCRZU010000014.1"/>
</dbReference>
<feature type="compositionally biased region" description="Low complexity" evidence="1">
    <location>
        <begin position="90"/>
        <end position="103"/>
    </location>
</feature>
<dbReference type="AlphaFoldDB" id="A0A378QD37"/>
<dbReference type="EMBL" id="UGPY01000001">
    <property type="protein sequence ID" value="STY98108.1"/>
    <property type="molecule type" value="Genomic_DNA"/>
</dbReference>
<evidence type="ECO:0000313" key="2">
    <source>
        <dbReference type="EMBL" id="STY98108.1"/>
    </source>
</evidence>
<dbReference type="KEGG" id="mos:AXE82_08615"/>
<dbReference type="Proteomes" id="UP000255230">
    <property type="component" value="Unassembled WGS sequence"/>
</dbReference>
<reference evidence="2 3" key="1">
    <citation type="submission" date="2018-06" db="EMBL/GenBank/DDBJ databases">
        <authorList>
            <consortium name="Pathogen Informatics"/>
            <person name="Doyle S."/>
        </authorList>
    </citation>
    <scope>NUCLEOTIDE SEQUENCE [LARGE SCALE GENOMIC DNA]</scope>
    <source>
        <strain evidence="2 3">NCTC10465</strain>
    </source>
</reference>
<feature type="compositionally biased region" description="Low complexity" evidence="1">
    <location>
        <begin position="24"/>
        <end position="52"/>
    </location>
</feature>
<evidence type="ECO:0000313" key="3">
    <source>
        <dbReference type="Proteomes" id="UP000255230"/>
    </source>
</evidence>